<reference evidence="2 3" key="1">
    <citation type="journal article" date="2012" name="Stand. Genomic Sci.">
        <title>Complete genome sequence of the melanogenic marine bacterium Marinomonas mediterranea type strain (MMB-1(T)).</title>
        <authorList>
            <person name="Lucas-Elio P."/>
            <person name="Goodwin L."/>
            <person name="Woyke T."/>
            <person name="Pitluck S."/>
            <person name="Nolan M."/>
            <person name="Kyrpides N.C."/>
            <person name="Detter J.C."/>
            <person name="Copeland A."/>
            <person name="Teshima H."/>
            <person name="Bruce D."/>
            <person name="Detter C."/>
            <person name="Tapia R."/>
            <person name="Han S."/>
            <person name="Land M.L."/>
            <person name="Ivanova N."/>
            <person name="Mikhailova N."/>
            <person name="Johnston A.W."/>
            <person name="Sanchez-Amat A."/>
        </authorList>
    </citation>
    <scope>NUCLEOTIDE SEQUENCE [LARGE SCALE GENOMIC DNA]</scope>
    <source>
        <strain evidence="3">ATCC 700492 / JCM 21426 / NBRC 103028 / MMB-1</strain>
    </source>
</reference>
<dbReference type="OrthoDB" id="9829412at2"/>
<organism evidence="2 3">
    <name type="scientific">Marinomonas mediterranea (strain ATCC 700492 / JCM 21426 / NBRC 103028 / MMB-1)</name>
    <dbReference type="NCBI Taxonomy" id="717774"/>
    <lineage>
        <taxon>Bacteria</taxon>
        <taxon>Pseudomonadati</taxon>
        <taxon>Pseudomonadota</taxon>
        <taxon>Gammaproteobacteria</taxon>
        <taxon>Oceanospirillales</taxon>
        <taxon>Oceanospirillaceae</taxon>
        <taxon>Marinomonas</taxon>
    </lineage>
</organism>
<dbReference type="AlphaFoldDB" id="F2JYG7"/>
<dbReference type="EMBL" id="CP002583">
    <property type="protein sequence ID" value="ADZ93096.1"/>
    <property type="molecule type" value="Genomic_DNA"/>
</dbReference>
<dbReference type="PATRIC" id="fig|717774.3.peg.4005"/>
<keyword evidence="3" id="KW-1185">Reference proteome</keyword>
<feature type="transmembrane region" description="Helical" evidence="1">
    <location>
        <begin position="114"/>
        <end position="138"/>
    </location>
</feature>
<dbReference type="HOGENOM" id="CLU_1675783_0_0_6"/>
<evidence type="ECO:0000256" key="1">
    <source>
        <dbReference type="SAM" id="Phobius"/>
    </source>
</evidence>
<dbReference type="RefSeq" id="WP_013662998.1">
    <property type="nucleotide sequence ID" value="NC_015276.1"/>
</dbReference>
<name>F2JYG7_MARM1</name>
<protein>
    <submittedName>
        <fullName evidence="2">Uncharacterized protein</fullName>
    </submittedName>
</protein>
<evidence type="ECO:0000313" key="2">
    <source>
        <dbReference type="EMBL" id="ADZ93096.1"/>
    </source>
</evidence>
<keyword evidence="1" id="KW-0472">Membrane</keyword>
<sequence>MDALNYSLHKSREHCYPLPSQYVANMDIKNMNLGQVRNKLMAHGFKASIDKRGDRLQVGTWKSLYRFTVRYHELSNTFKLESSKVFGPLNIVFGLFGVWQLISVFFNAEGGEAISLFSLLLAPLIFFSLLIEVLRFLFQPSAERTALNIINTYSGEE</sequence>
<keyword evidence="1" id="KW-1133">Transmembrane helix</keyword>
<gene>
    <name evidence="2" type="ordered locus">Marme_3886</name>
</gene>
<accession>F2JYG7</accession>
<evidence type="ECO:0000313" key="3">
    <source>
        <dbReference type="Proteomes" id="UP000001062"/>
    </source>
</evidence>
<dbReference type="KEGG" id="mme:Marme_3886"/>
<proteinExistence type="predicted"/>
<dbReference type="Proteomes" id="UP000001062">
    <property type="component" value="Chromosome"/>
</dbReference>
<feature type="transmembrane region" description="Helical" evidence="1">
    <location>
        <begin position="85"/>
        <end position="108"/>
    </location>
</feature>
<keyword evidence="1" id="KW-0812">Transmembrane</keyword>